<dbReference type="Pfam" id="PF07587">
    <property type="entry name" value="PSD1"/>
    <property type="match status" value="1"/>
</dbReference>
<dbReference type="PANTHER" id="PTHR35889">
    <property type="entry name" value="CYCLOINULO-OLIGOSACCHARIDE FRUCTANOTRANSFERASE-RELATED"/>
    <property type="match status" value="1"/>
</dbReference>
<dbReference type="PANTHER" id="PTHR35889:SF3">
    <property type="entry name" value="F-BOX DOMAIN-CONTAINING PROTEIN"/>
    <property type="match status" value="1"/>
</dbReference>
<evidence type="ECO:0000313" key="5">
    <source>
        <dbReference type="Proteomes" id="UP000316304"/>
    </source>
</evidence>
<feature type="domain" description="DUF1553" evidence="2">
    <location>
        <begin position="421"/>
        <end position="673"/>
    </location>
</feature>
<feature type="domain" description="Cytochrome C Planctomycete-type" evidence="3">
    <location>
        <begin position="46"/>
        <end position="106"/>
    </location>
</feature>
<dbReference type="EMBL" id="SJPT01000003">
    <property type="protein sequence ID" value="TWU24234.1"/>
    <property type="molecule type" value="Genomic_DNA"/>
</dbReference>
<dbReference type="InterPro" id="IPR011429">
    <property type="entry name" value="Cyt_c_Planctomycete-type"/>
</dbReference>
<organism evidence="4 5">
    <name type="scientific">Novipirellula galeiformis</name>
    <dbReference type="NCBI Taxonomy" id="2528004"/>
    <lineage>
        <taxon>Bacteria</taxon>
        <taxon>Pseudomonadati</taxon>
        <taxon>Planctomycetota</taxon>
        <taxon>Planctomycetia</taxon>
        <taxon>Pirellulales</taxon>
        <taxon>Pirellulaceae</taxon>
        <taxon>Novipirellula</taxon>
    </lineage>
</organism>
<keyword evidence="5" id="KW-1185">Reference proteome</keyword>
<evidence type="ECO:0000259" key="1">
    <source>
        <dbReference type="Pfam" id="PF07583"/>
    </source>
</evidence>
<dbReference type="AlphaFoldDB" id="A0A5C6CLB5"/>
<sequence length="730" mass="82797">MPYPLNHWLATVGFGLAFCILASGNRLRAEEVDFVRDIRPLLAQKCFTCHGPDEGTRESGLRLDLADGLFGELESGAQGIVPSDPQQSELYQRLVADEDLRMPPLDSGQRLTSDQIGLIRRWIEQGASYRSHWSFEPLDPTPPAEVEAEDWVENQVDRFVLAKLAREGIAVSPAAPPQTLVRRLYFDLIGLPPTAEQVDAFVADRDPNAYEQWVDRLLASPAFGEHWARRWLDLARYADSDGDLGDKLRPNAFGYRDWVIQAINADMPFDQFTIEQIAGDLLPQATLAQKTATGFHRNGLKNTEAGSDQELDRVVRTVDRISTVGSVWLGLTVGCAECHSHKFDPLSHRQFFQMYAFFDNVEDVDLKTGHGKVTVATIAETKQRRETFVHLRGDFRQPGEKVRPAAPEFLHAFEPRSGKPDRLDFAYWLVDGDNPLTARTTVNRYWMHLFGRGLVDTVDNLGVSGEAPTHPRLLDWLAQELMRQGWSRKRLIKLIVMSATYRQSSQPRADLVDRDPQNRLLARQARFRLDAEGVRDVALRTSGLLDHRIGGPSVRPALSADITAYSRNRDWVVSEGGDRYRRGMYILYRRATPYPMLQIFDAPDTTASCARRDRSNSPLQALTLLNDPVFVECAQHAACYSDWQTDVDWIPQAFRRFLSRDPSAAELARLRVFYDHQRQTLAEFTEAQVRALCGESFAVASADQHDLREQAARYLIYRCLLNLDETITRE</sequence>
<dbReference type="InterPro" id="IPR011444">
    <property type="entry name" value="DUF1549"/>
</dbReference>
<dbReference type="GO" id="GO:0020037">
    <property type="term" value="F:heme binding"/>
    <property type="evidence" value="ECO:0007669"/>
    <property type="project" value="InterPro"/>
</dbReference>
<feature type="domain" description="DUF1549" evidence="1">
    <location>
        <begin position="155"/>
        <end position="362"/>
    </location>
</feature>
<reference evidence="4 5" key="1">
    <citation type="submission" date="2019-02" db="EMBL/GenBank/DDBJ databases">
        <title>Deep-cultivation of Planctomycetes and their phenomic and genomic characterization uncovers novel biology.</title>
        <authorList>
            <person name="Wiegand S."/>
            <person name="Jogler M."/>
            <person name="Boedeker C."/>
            <person name="Pinto D."/>
            <person name="Vollmers J."/>
            <person name="Rivas-Marin E."/>
            <person name="Kohn T."/>
            <person name="Peeters S.H."/>
            <person name="Heuer A."/>
            <person name="Rast P."/>
            <person name="Oberbeckmann S."/>
            <person name="Bunk B."/>
            <person name="Jeske O."/>
            <person name="Meyerdierks A."/>
            <person name="Storesund J.E."/>
            <person name="Kallscheuer N."/>
            <person name="Luecker S."/>
            <person name="Lage O.M."/>
            <person name="Pohl T."/>
            <person name="Merkel B.J."/>
            <person name="Hornburger P."/>
            <person name="Mueller R.-W."/>
            <person name="Bruemmer F."/>
            <person name="Labrenz M."/>
            <person name="Spormann A.M."/>
            <person name="Op Den Camp H."/>
            <person name="Overmann J."/>
            <person name="Amann R."/>
            <person name="Jetten M.S.M."/>
            <person name="Mascher T."/>
            <person name="Medema M.H."/>
            <person name="Devos D.P."/>
            <person name="Kaster A.-K."/>
            <person name="Ovreas L."/>
            <person name="Rohde M."/>
            <person name="Galperin M.Y."/>
            <person name="Jogler C."/>
        </authorList>
    </citation>
    <scope>NUCLEOTIDE SEQUENCE [LARGE SCALE GENOMIC DNA]</scope>
    <source>
        <strain evidence="4 5">Pla52o</strain>
    </source>
</reference>
<dbReference type="GO" id="GO:0009055">
    <property type="term" value="F:electron transfer activity"/>
    <property type="evidence" value="ECO:0007669"/>
    <property type="project" value="InterPro"/>
</dbReference>
<accession>A0A5C6CLB5</accession>
<evidence type="ECO:0000313" key="4">
    <source>
        <dbReference type="EMBL" id="TWU24234.1"/>
    </source>
</evidence>
<comment type="caution">
    <text evidence="4">The sequence shown here is derived from an EMBL/GenBank/DDBJ whole genome shotgun (WGS) entry which is preliminary data.</text>
</comment>
<dbReference type="SUPFAM" id="SSF46626">
    <property type="entry name" value="Cytochrome c"/>
    <property type="match status" value="1"/>
</dbReference>
<proteinExistence type="predicted"/>
<dbReference type="Pfam" id="PF07583">
    <property type="entry name" value="PSCyt2"/>
    <property type="match status" value="1"/>
</dbReference>
<evidence type="ECO:0000259" key="2">
    <source>
        <dbReference type="Pfam" id="PF07587"/>
    </source>
</evidence>
<dbReference type="OrthoDB" id="127107at2"/>
<dbReference type="InterPro" id="IPR036909">
    <property type="entry name" value="Cyt_c-like_dom_sf"/>
</dbReference>
<protein>
    <submittedName>
        <fullName evidence="4">Planctomycete cytochrome C</fullName>
    </submittedName>
</protein>
<gene>
    <name evidence="4" type="ORF">Pla52o_21600</name>
</gene>
<name>A0A5C6CLB5_9BACT</name>
<dbReference type="RefSeq" id="WP_146594457.1">
    <property type="nucleotide sequence ID" value="NZ_SJPT01000003.1"/>
</dbReference>
<dbReference type="InterPro" id="IPR022655">
    <property type="entry name" value="DUF1553"/>
</dbReference>
<evidence type="ECO:0000259" key="3">
    <source>
        <dbReference type="Pfam" id="PF07635"/>
    </source>
</evidence>
<dbReference type="Pfam" id="PF07635">
    <property type="entry name" value="PSCyt1"/>
    <property type="match status" value="1"/>
</dbReference>
<dbReference type="Proteomes" id="UP000316304">
    <property type="component" value="Unassembled WGS sequence"/>
</dbReference>